<accession>A0A8J2TT49</accession>
<dbReference type="PANTHER" id="PTHR43346">
    <property type="entry name" value="LIGAND BINDING DOMAIN PROTEIN, PUTATIVE (AFU_ORTHOLOGUE AFUA_6G14370)-RELATED"/>
    <property type="match status" value="1"/>
</dbReference>
<dbReference type="SUPFAM" id="SSF51182">
    <property type="entry name" value="RmlC-like cupins"/>
    <property type="match status" value="1"/>
</dbReference>
<feature type="domain" description="Cupin type-2" evidence="2">
    <location>
        <begin position="125"/>
        <end position="200"/>
    </location>
</feature>
<proteinExistence type="predicted"/>
<dbReference type="Pfam" id="PF07883">
    <property type="entry name" value="Cupin_2"/>
    <property type="match status" value="1"/>
</dbReference>
<dbReference type="Proteomes" id="UP000602050">
    <property type="component" value="Unassembled WGS sequence"/>
</dbReference>
<organism evidence="3 4">
    <name type="scientific">Compostibacillus humi</name>
    <dbReference type="NCBI Taxonomy" id="1245525"/>
    <lineage>
        <taxon>Bacteria</taxon>
        <taxon>Bacillati</taxon>
        <taxon>Bacillota</taxon>
        <taxon>Bacilli</taxon>
        <taxon>Bacillales</taxon>
        <taxon>Bacillaceae</taxon>
        <taxon>Compostibacillus</taxon>
    </lineage>
</organism>
<feature type="compositionally biased region" description="Basic residues" evidence="1">
    <location>
        <begin position="40"/>
        <end position="80"/>
    </location>
</feature>
<evidence type="ECO:0000313" key="3">
    <source>
        <dbReference type="EMBL" id="GFZ87013.1"/>
    </source>
</evidence>
<keyword evidence="4" id="KW-1185">Reference proteome</keyword>
<dbReference type="Gene3D" id="2.60.120.10">
    <property type="entry name" value="Jelly Rolls"/>
    <property type="match status" value="1"/>
</dbReference>
<gene>
    <name evidence="3" type="ORF">GCM10010978_28610</name>
</gene>
<dbReference type="RefSeq" id="WP_229733667.1">
    <property type="nucleotide sequence ID" value="NZ_BMEV01000071.1"/>
</dbReference>
<evidence type="ECO:0000313" key="4">
    <source>
        <dbReference type="Proteomes" id="UP000602050"/>
    </source>
</evidence>
<reference evidence="3" key="1">
    <citation type="journal article" date="2014" name="Int. J. Syst. Evol. Microbiol.">
        <title>Complete genome sequence of Corynebacterium casei LMG S-19264T (=DSM 44701T), isolated from a smear-ripened cheese.</title>
        <authorList>
            <consortium name="US DOE Joint Genome Institute (JGI-PGF)"/>
            <person name="Walter F."/>
            <person name="Albersmeier A."/>
            <person name="Kalinowski J."/>
            <person name="Ruckert C."/>
        </authorList>
    </citation>
    <scope>NUCLEOTIDE SEQUENCE</scope>
    <source>
        <strain evidence="3">CGMCC 1.12360</strain>
    </source>
</reference>
<dbReference type="EMBL" id="BMEV01000071">
    <property type="protein sequence ID" value="GFZ87013.1"/>
    <property type="molecule type" value="Genomic_DNA"/>
</dbReference>
<sequence>MYFSHQPFFFPYAMNMNYHPWQSHGHGGHHPYYHGSFSHHGHHGHHGHHYHGHHGHHHHGHHHGYQHGHHHGSHYGHHHSYRAETGPQFKDYGNQPFVIDIEDATTKNNTFRTALWTGEYLQVTLMSIGVGEDIGLELHPDVDQFLRIEQGEGLVQMGDRQDQLNFERRVEDDDAIMVPAGKWHNLTNIGSEPLKLYSIYAPPGHPFGTVHRTKQEAMEAEH</sequence>
<dbReference type="AlphaFoldDB" id="A0A8J2TT49"/>
<dbReference type="InterPro" id="IPR052538">
    <property type="entry name" value="Flavonoid_dioxygenase-like"/>
</dbReference>
<comment type="caution">
    <text evidence="3">The sequence shown here is derived from an EMBL/GenBank/DDBJ whole genome shotgun (WGS) entry which is preliminary data.</text>
</comment>
<feature type="region of interest" description="Disordered" evidence="1">
    <location>
        <begin position="40"/>
        <end position="87"/>
    </location>
</feature>
<name>A0A8J2TT49_9BACI</name>
<reference evidence="3" key="2">
    <citation type="submission" date="2020-09" db="EMBL/GenBank/DDBJ databases">
        <authorList>
            <person name="Sun Q."/>
            <person name="Zhou Y."/>
        </authorList>
    </citation>
    <scope>NUCLEOTIDE SEQUENCE</scope>
    <source>
        <strain evidence="3">CGMCC 1.12360</strain>
    </source>
</reference>
<dbReference type="InterPro" id="IPR011051">
    <property type="entry name" value="RmlC_Cupin_sf"/>
</dbReference>
<evidence type="ECO:0000256" key="1">
    <source>
        <dbReference type="SAM" id="MobiDB-lite"/>
    </source>
</evidence>
<dbReference type="InterPro" id="IPR014710">
    <property type="entry name" value="RmlC-like_jellyroll"/>
</dbReference>
<dbReference type="InterPro" id="IPR013096">
    <property type="entry name" value="Cupin_2"/>
</dbReference>
<dbReference type="PANTHER" id="PTHR43346:SF1">
    <property type="entry name" value="QUERCETIN 2,3-DIOXYGENASE-RELATED"/>
    <property type="match status" value="1"/>
</dbReference>
<evidence type="ECO:0000259" key="2">
    <source>
        <dbReference type="Pfam" id="PF07883"/>
    </source>
</evidence>
<protein>
    <recommendedName>
        <fullName evidence="2">Cupin type-2 domain-containing protein</fullName>
    </recommendedName>
</protein>
<dbReference type="CDD" id="cd02223">
    <property type="entry name" value="cupin_Bh2720-like"/>
    <property type="match status" value="1"/>
</dbReference>